<evidence type="ECO:0000313" key="1">
    <source>
        <dbReference type="EMBL" id="TNN74014.1"/>
    </source>
</evidence>
<dbReference type="AlphaFoldDB" id="A0A4Z2I9G9"/>
<organism evidence="1 2">
    <name type="scientific">Liparis tanakae</name>
    <name type="common">Tanaka's snailfish</name>
    <dbReference type="NCBI Taxonomy" id="230148"/>
    <lineage>
        <taxon>Eukaryota</taxon>
        <taxon>Metazoa</taxon>
        <taxon>Chordata</taxon>
        <taxon>Craniata</taxon>
        <taxon>Vertebrata</taxon>
        <taxon>Euteleostomi</taxon>
        <taxon>Actinopterygii</taxon>
        <taxon>Neopterygii</taxon>
        <taxon>Teleostei</taxon>
        <taxon>Neoteleostei</taxon>
        <taxon>Acanthomorphata</taxon>
        <taxon>Eupercaria</taxon>
        <taxon>Perciformes</taxon>
        <taxon>Cottioidei</taxon>
        <taxon>Cottales</taxon>
        <taxon>Liparidae</taxon>
        <taxon>Liparis</taxon>
    </lineage>
</organism>
<proteinExistence type="predicted"/>
<reference evidence="1 2" key="1">
    <citation type="submission" date="2019-03" db="EMBL/GenBank/DDBJ databases">
        <title>First draft genome of Liparis tanakae, snailfish: a comprehensive survey of snailfish specific genes.</title>
        <authorList>
            <person name="Kim W."/>
            <person name="Song I."/>
            <person name="Jeong J.-H."/>
            <person name="Kim D."/>
            <person name="Kim S."/>
            <person name="Ryu S."/>
            <person name="Song J.Y."/>
            <person name="Lee S.K."/>
        </authorList>
    </citation>
    <scope>NUCLEOTIDE SEQUENCE [LARGE SCALE GENOMIC DNA]</scope>
    <source>
        <tissue evidence="1">Muscle</tissue>
    </source>
</reference>
<evidence type="ECO:0000313" key="2">
    <source>
        <dbReference type="Proteomes" id="UP000314294"/>
    </source>
</evidence>
<gene>
    <name evidence="1" type="ORF">EYF80_015835</name>
</gene>
<protein>
    <submittedName>
        <fullName evidence="1">Uncharacterized protein</fullName>
    </submittedName>
</protein>
<comment type="caution">
    <text evidence="1">The sequence shown here is derived from an EMBL/GenBank/DDBJ whole genome shotgun (WGS) entry which is preliminary data.</text>
</comment>
<keyword evidence="2" id="KW-1185">Reference proteome</keyword>
<accession>A0A4Z2I9G9</accession>
<sequence length="233" mass="24988">MVAGKATAFLPVHFPSPPGADTRFMGNAVFSALLWVSVALSSSSSSSPVTDAPSSFCSSCCGQQEGWEPVDAPPQLLHLLSYLSGPLLSPPLETQECQGVGTKARVVLEHSAPRVNRVAQKYSLCEELRQLPVSSALCQTCCGQAPSVGPPQCLPASRLLQQELRHRPQTVAGCQQGILWGNALEQFVIIFKSFAVVRNGSVDLEWALKMASHQSSRLKTRISVSGKCSEHQC</sequence>
<name>A0A4Z2I9G9_9TELE</name>
<dbReference type="Proteomes" id="UP000314294">
    <property type="component" value="Unassembled WGS sequence"/>
</dbReference>
<dbReference type="EMBL" id="SRLO01000119">
    <property type="protein sequence ID" value="TNN74014.1"/>
    <property type="molecule type" value="Genomic_DNA"/>
</dbReference>